<evidence type="ECO:0000256" key="2">
    <source>
        <dbReference type="SAM" id="MobiDB-lite"/>
    </source>
</evidence>
<dbReference type="PANTHER" id="PTHR46558:SF4">
    <property type="entry name" value="DNA-BIDING PHAGE PROTEIN"/>
    <property type="match status" value="1"/>
</dbReference>
<keyword evidence="5" id="KW-1185">Reference proteome</keyword>
<comment type="caution">
    <text evidence="4">The sequence shown here is derived from an EMBL/GenBank/DDBJ whole genome shotgun (WGS) entry which is preliminary data.</text>
</comment>
<evidence type="ECO:0000259" key="3">
    <source>
        <dbReference type="PROSITE" id="PS50943"/>
    </source>
</evidence>
<keyword evidence="1" id="KW-0238">DNA-binding</keyword>
<dbReference type="PROSITE" id="PS50943">
    <property type="entry name" value="HTH_CROC1"/>
    <property type="match status" value="1"/>
</dbReference>
<organism evidence="4 5">
    <name type="scientific">Halobacillus seohaensis</name>
    <dbReference type="NCBI Taxonomy" id="447421"/>
    <lineage>
        <taxon>Bacteria</taxon>
        <taxon>Bacillati</taxon>
        <taxon>Bacillota</taxon>
        <taxon>Bacilli</taxon>
        <taxon>Bacillales</taxon>
        <taxon>Bacillaceae</taxon>
        <taxon>Halobacillus</taxon>
    </lineage>
</organism>
<dbReference type="EMBL" id="JBHSZV010000014">
    <property type="protein sequence ID" value="MFC7061657.1"/>
    <property type="molecule type" value="Genomic_DNA"/>
</dbReference>
<dbReference type="SUPFAM" id="SSF47413">
    <property type="entry name" value="lambda repressor-like DNA-binding domains"/>
    <property type="match status" value="1"/>
</dbReference>
<dbReference type="SMART" id="SM00530">
    <property type="entry name" value="HTH_XRE"/>
    <property type="match status" value="1"/>
</dbReference>
<proteinExistence type="predicted"/>
<dbReference type="CDD" id="cd00093">
    <property type="entry name" value="HTH_XRE"/>
    <property type="match status" value="1"/>
</dbReference>
<evidence type="ECO:0000256" key="1">
    <source>
        <dbReference type="ARBA" id="ARBA00023125"/>
    </source>
</evidence>
<dbReference type="Pfam" id="PF01381">
    <property type="entry name" value="HTH_3"/>
    <property type="match status" value="1"/>
</dbReference>
<feature type="domain" description="HTH cro/C1-type" evidence="3">
    <location>
        <begin position="23"/>
        <end position="77"/>
    </location>
</feature>
<evidence type="ECO:0000313" key="4">
    <source>
        <dbReference type="EMBL" id="MFC7061657.1"/>
    </source>
</evidence>
<sequence>MTTKKKNPSQEYSHIKGTKRGRLISERKKRQLTQGELAAELGVSLSYISSIENGRNKPGFELSIRLEEFFQVPYEDLIPDL</sequence>
<protein>
    <submittedName>
        <fullName evidence="4">Helix-turn-helix transcriptional regulator</fullName>
    </submittedName>
</protein>
<accession>A0ABW2EKE8</accession>
<dbReference type="RefSeq" id="WP_390217012.1">
    <property type="nucleotide sequence ID" value="NZ_JBHSZV010000014.1"/>
</dbReference>
<dbReference type="Proteomes" id="UP001596410">
    <property type="component" value="Unassembled WGS sequence"/>
</dbReference>
<feature type="compositionally biased region" description="Basic residues" evidence="2">
    <location>
        <begin position="16"/>
        <end position="29"/>
    </location>
</feature>
<feature type="region of interest" description="Disordered" evidence="2">
    <location>
        <begin position="1"/>
        <end position="29"/>
    </location>
</feature>
<gene>
    <name evidence="4" type="ORF">ACFQIC_07265</name>
</gene>
<evidence type="ECO:0000313" key="5">
    <source>
        <dbReference type="Proteomes" id="UP001596410"/>
    </source>
</evidence>
<dbReference type="InterPro" id="IPR010982">
    <property type="entry name" value="Lambda_DNA-bd_dom_sf"/>
</dbReference>
<name>A0ABW2EKE8_9BACI</name>
<dbReference type="PANTHER" id="PTHR46558">
    <property type="entry name" value="TRACRIPTIONAL REGULATORY PROTEIN-RELATED-RELATED"/>
    <property type="match status" value="1"/>
</dbReference>
<reference evidence="5" key="1">
    <citation type="journal article" date="2019" name="Int. J. Syst. Evol. Microbiol.">
        <title>The Global Catalogue of Microorganisms (GCM) 10K type strain sequencing project: providing services to taxonomists for standard genome sequencing and annotation.</title>
        <authorList>
            <consortium name="The Broad Institute Genomics Platform"/>
            <consortium name="The Broad Institute Genome Sequencing Center for Infectious Disease"/>
            <person name="Wu L."/>
            <person name="Ma J."/>
        </authorList>
    </citation>
    <scope>NUCLEOTIDE SEQUENCE [LARGE SCALE GENOMIC DNA]</scope>
    <source>
        <strain evidence="5">CGMCC 4.1621</strain>
    </source>
</reference>
<dbReference type="InterPro" id="IPR001387">
    <property type="entry name" value="Cro/C1-type_HTH"/>
</dbReference>
<dbReference type="Gene3D" id="1.10.260.40">
    <property type="entry name" value="lambda repressor-like DNA-binding domains"/>
    <property type="match status" value="1"/>
</dbReference>